<name>A0ABU2KCG5_9ACTN</name>
<dbReference type="Gene3D" id="3.40.630.30">
    <property type="match status" value="1"/>
</dbReference>
<accession>A0ABU2KCG5</accession>
<sequence>MAEISAVQARTVLARAFADDPLMVWFFPDAEVRPHACAAMFGLLAEHYLADGRVDVASRTGPVAVAMWRWPGPGADGGAGPEELPSMGGLLAAFMGPARAQEVGVAMGTLAAFRPPEPHAYLHLLGVSPDAARQGIGGELLDRGLAAVRAAGLVACLDTMNPANVPFYEAHGFSVRAEVELGPDGPTTWSMATG</sequence>
<dbReference type="EMBL" id="JAVREI010000017">
    <property type="protein sequence ID" value="MDT0277885.1"/>
    <property type="molecule type" value="Genomic_DNA"/>
</dbReference>
<comment type="caution">
    <text evidence="2">The sequence shown here is derived from an EMBL/GenBank/DDBJ whole genome shotgun (WGS) entry which is preliminary data.</text>
</comment>
<feature type="domain" description="N-acetyltransferase" evidence="1">
    <location>
        <begin position="54"/>
        <end position="194"/>
    </location>
</feature>
<dbReference type="CDD" id="cd04301">
    <property type="entry name" value="NAT_SF"/>
    <property type="match status" value="1"/>
</dbReference>
<gene>
    <name evidence="2" type="ORF">RM425_18450</name>
</gene>
<dbReference type="PANTHER" id="PTHR42791">
    <property type="entry name" value="GNAT FAMILY ACETYLTRANSFERASE"/>
    <property type="match status" value="1"/>
</dbReference>
<dbReference type="SUPFAM" id="SSF55729">
    <property type="entry name" value="Acyl-CoA N-acyltransferases (Nat)"/>
    <property type="match status" value="1"/>
</dbReference>
<reference evidence="3" key="1">
    <citation type="submission" date="2023-07" db="EMBL/GenBank/DDBJ databases">
        <title>30 novel species of actinomycetes from the DSMZ collection.</title>
        <authorList>
            <person name="Nouioui I."/>
        </authorList>
    </citation>
    <scope>NUCLEOTIDE SEQUENCE [LARGE SCALE GENOMIC DNA]</scope>
    <source>
        <strain evidence="3">DSM 46792</strain>
    </source>
</reference>
<evidence type="ECO:0000259" key="1">
    <source>
        <dbReference type="PROSITE" id="PS51186"/>
    </source>
</evidence>
<dbReference type="PANTHER" id="PTHR42791:SF1">
    <property type="entry name" value="N-ACETYLTRANSFERASE DOMAIN-CONTAINING PROTEIN"/>
    <property type="match status" value="1"/>
</dbReference>
<dbReference type="RefSeq" id="WP_311346686.1">
    <property type="nucleotide sequence ID" value="NZ_JAVREI010000017.1"/>
</dbReference>
<evidence type="ECO:0000313" key="3">
    <source>
        <dbReference type="Proteomes" id="UP001183222"/>
    </source>
</evidence>
<dbReference type="InterPro" id="IPR016181">
    <property type="entry name" value="Acyl_CoA_acyltransferase"/>
</dbReference>
<proteinExistence type="predicted"/>
<dbReference type="Proteomes" id="UP001183222">
    <property type="component" value="Unassembled WGS sequence"/>
</dbReference>
<dbReference type="Pfam" id="PF00583">
    <property type="entry name" value="Acetyltransf_1"/>
    <property type="match status" value="1"/>
</dbReference>
<keyword evidence="3" id="KW-1185">Reference proteome</keyword>
<protein>
    <submittedName>
        <fullName evidence="2">GNAT family N-acetyltransferase</fullName>
    </submittedName>
</protein>
<dbReference type="InterPro" id="IPR052523">
    <property type="entry name" value="Trichothecene_AcTrans"/>
</dbReference>
<dbReference type="PROSITE" id="PS51186">
    <property type="entry name" value="GNAT"/>
    <property type="match status" value="1"/>
</dbReference>
<organism evidence="2 3">
    <name type="scientific">Blastococcus goldschmidtiae</name>
    <dbReference type="NCBI Taxonomy" id="3075546"/>
    <lineage>
        <taxon>Bacteria</taxon>
        <taxon>Bacillati</taxon>
        <taxon>Actinomycetota</taxon>
        <taxon>Actinomycetes</taxon>
        <taxon>Geodermatophilales</taxon>
        <taxon>Geodermatophilaceae</taxon>
        <taxon>Blastococcus</taxon>
    </lineage>
</organism>
<dbReference type="InterPro" id="IPR000182">
    <property type="entry name" value="GNAT_dom"/>
</dbReference>
<evidence type="ECO:0000313" key="2">
    <source>
        <dbReference type="EMBL" id="MDT0277885.1"/>
    </source>
</evidence>